<dbReference type="AlphaFoldDB" id="A0A8X7R9B8"/>
<reference evidence="1 2" key="1">
    <citation type="submission" date="2020-02" db="EMBL/GenBank/DDBJ databases">
        <authorList>
            <person name="Ma Q."/>
            <person name="Huang Y."/>
            <person name="Song X."/>
            <person name="Pei D."/>
        </authorList>
    </citation>
    <scope>NUCLEOTIDE SEQUENCE [LARGE SCALE GENOMIC DNA]</scope>
    <source>
        <strain evidence="1">Sxm20200214</strain>
        <tissue evidence="1">Leaf</tissue>
    </source>
</reference>
<evidence type="ECO:0000313" key="2">
    <source>
        <dbReference type="Proteomes" id="UP000886595"/>
    </source>
</evidence>
<name>A0A8X7R9B8_BRACI</name>
<evidence type="ECO:0000313" key="1">
    <source>
        <dbReference type="EMBL" id="KAG2282423.1"/>
    </source>
</evidence>
<protein>
    <submittedName>
        <fullName evidence="1">Uncharacterized protein</fullName>
    </submittedName>
</protein>
<keyword evidence="2" id="KW-1185">Reference proteome</keyword>
<accession>A0A8X7R9B8</accession>
<dbReference type="EMBL" id="JAAMPC010000011">
    <property type="protein sequence ID" value="KAG2282423.1"/>
    <property type="molecule type" value="Genomic_DNA"/>
</dbReference>
<dbReference type="Proteomes" id="UP000886595">
    <property type="component" value="Unassembled WGS sequence"/>
</dbReference>
<comment type="caution">
    <text evidence="1">The sequence shown here is derived from an EMBL/GenBank/DDBJ whole genome shotgun (WGS) entry which is preliminary data.</text>
</comment>
<gene>
    <name evidence="1" type="ORF">Bca52824_053643</name>
</gene>
<organism evidence="1 2">
    <name type="scientific">Brassica carinata</name>
    <name type="common">Ethiopian mustard</name>
    <name type="synonym">Abyssinian cabbage</name>
    <dbReference type="NCBI Taxonomy" id="52824"/>
    <lineage>
        <taxon>Eukaryota</taxon>
        <taxon>Viridiplantae</taxon>
        <taxon>Streptophyta</taxon>
        <taxon>Embryophyta</taxon>
        <taxon>Tracheophyta</taxon>
        <taxon>Spermatophyta</taxon>
        <taxon>Magnoliopsida</taxon>
        <taxon>eudicotyledons</taxon>
        <taxon>Gunneridae</taxon>
        <taxon>Pentapetalae</taxon>
        <taxon>rosids</taxon>
        <taxon>malvids</taxon>
        <taxon>Brassicales</taxon>
        <taxon>Brassicaceae</taxon>
        <taxon>Brassiceae</taxon>
        <taxon>Brassica</taxon>
    </lineage>
</organism>
<sequence>MFKPVPEPLKVSGQARAYVFPVCDHSKDDLWLMSLKSLSVVGDLLTVRYSCWGIERFNSRLGRCFDLGVCVGMFKCFYSEFGFSPPLLNSQVVLSRLWLSLRGSGFAWKCLWLWLFSSTVKRPEVPCDAFDFSSVKRFGFEACFLAML</sequence>
<proteinExistence type="predicted"/>